<protein>
    <submittedName>
        <fullName evidence="1">Uncharacterized protein</fullName>
    </submittedName>
</protein>
<evidence type="ECO:0000313" key="1">
    <source>
        <dbReference type="EMBL" id="KAF4653231.1"/>
    </source>
</evidence>
<dbReference type="EMBL" id="JABANN010000830">
    <property type="protein sequence ID" value="KAF4653231.1"/>
    <property type="molecule type" value="Genomic_DNA"/>
</dbReference>
<accession>A0A7J6L387</accession>
<sequence>MYLPVRQTGVLSDLSGHASIAKCSIPMSTKKIIVATAVAIVMASNPATAGGGATADDFPELTAANATWCRFTNKDHSSARQALKVSIDTARQNHLWTEYITCPKTKKYKTFSIEFLNGGLYAYYKHGHPLWEDTHKKAAKYKIYDDDQSDDAPKRKFTNMASTIWFSRLSRRRAPEGPMMPRPYLHDPVGHSWPDPVPHAKASEDPQEVCSSAMDSLKKRFGTFAKMCSEFRDLIRRAEIPPEPRGYDEVG</sequence>
<dbReference type="AlphaFoldDB" id="A0A7J6L387"/>
<comment type="caution">
    <text evidence="1">The sequence shown here is derived from an EMBL/GenBank/DDBJ whole genome shotgun (WGS) entry which is preliminary data.</text>
</comment>
<reference evidence="1 2" key="1">
    <citation type="submission" date="2020-04" db="EMBL/GenBank/DDBJ databases">
        <title>Perkinsus olseni comparative genomics.</title>
        <authorList>
            <person name="Bogema D.R."/>
        </authorList>
    </citation>
    <scope>NUCLEOTIDE SEQUENCE [LARGE SCALE GENOMIC DNA]</scope>
    <source>
        <strain evidence="1">ATCC PRA-31</strain>
    </source>
</reference>
<gene>
    <name evidence="1" type="ORF">FOL46_009309</name>
</gene>
<proteinExistence type="predicted"/>
<dbReference type="Proteomes" id="UP000572268">
    <property type="component" value="Unassembled WGS sequence"/>
</dbReference>
<name>A0A7J6L387_PEROL</name>
<evidence type="ECO:0000313" key="2">
    <source>
        <dbReference type="Proteomes" id="UP000572268"/>
    </source>
</evidence>
<organism evidence="1 2">
    <name type="scientific">Perkinsus olseni</name>
    <name type="common">Perkinsus atlanticus</name>
    <dbReference type="NCBI Taxonomy" id="32597"/>
    <lineage>
        <taxon>Eukaryota</taxon>
        <taxon>Sar</taxon>
        <taxon>Alveolata</taxon>
        <taxon>Perkinsozoa</taxon>
        <taxon>Perkinsea</taxon>
        <taxon>Perkinsida</taxon>
        <taxon>Perkinsidae</taxon>
        <taxon>Perkinsus</taxon>
    </lineage>
</organism>